<proteinExistence type="predicted"/>
<dbReference type="PANTHER" id="PTHR15317">
    <property type="entry name" value="T-CELL SURFACE PROTEIN TACTILE"/>
    <property type="match status" value="1"/>
</dbReference>
<feature type="domain" description="Immunoglobulin" evidence="2">
    <location>
        <begin position="73"/>
        <end position="178"/>
    </location>
</feature>
<protein>
    <submittedName>
        <fullName evidence="3">CD96 molecule</fullName>
    </submittedName>
</protein>
<evidence type="ECO:0000259" key="2">
    <source>
        <dbReference type="SMART" id="SM00409"/>
    </source>
</evidence>
<feature type="transmembrane region" description="Helical" evidence="1">
    <location>
        <begin position="478"/>
        <end position="499"/>
    </location>
</feature>
<dbReference type="Proteomes" id="UP000694522">
    <property type="component" value="Unplaced"/>
</dbReference>
<keyword evidence="4" id="KW-1185">Reference proteome</keyword>
<evidence type="ECO:0000313" key="4">
    <source>
        <dbReference type="Proteomes" id="UP000694522"/>
    </source>
</evidence>
<dbReference type="SUPFAM" id="SSF48726">
    <property type="entry name" value="Immunoglobulin"/>
    <property type="match status" value="1"/>
</dbReference>
<name>A0A8B9IUV9_9PSIT</name>
<dbReference type="InterPro" id="IPR003599">
    <property type="entry name" value="Ig_sub"/>
</dbReference>
<dbReference type="AlphaFoldDB" id="A0A8B9IUV9"/>
<reference evidence="3" key="1">
    <citation type="submission" date="2025-08" db="UniProtKB">
        <authorList>
            <consortium name="Ensembl"/>
        </authorList>
    </citation>
    <scope>IDENTIFICATION</scope>
</reference>
<dbReference type="InterPro" id="IPR042381">
    <property type="entry name" value="CD96"/>
</dbReference>
<dbReference type="GO" id="GO:0006954">
    <property type="term" value="P:inflammatory response"/>
    <property type="evidence" value="ECO:0007669"/>
    <property type="project" value="TreeGrafter"/>
</dbReference>
<sequence>MKDFHFHRGTQGSHFSPVSVTGAPCPLPDKCVFALPVLTLKSLLVEICCKPLHWKACFYSCRVCMVAYVITQTEVVHALPGTDVTLVCSFPKPHTTYIIQTQWSKTDDTQLTKIAVYHPVYGTHYFTFPEASHNFSSECSRWALHLKNVTISLSGQYECSFATYPYGTKATKIQLIVKAEEEQRNVKEVWLNQTLEIPCLEDTASENLSNYPLKWLVVSSDLHILCGLLFLQEQNGTKEELVTKEPSCPAVYRNSSMLYGQRVHLGLNNALKIFPTKITDDGKVFSCHVVSHPERVQKSSTTVRVFGKGLTPAAHLLALGKVTLLSGSENKISVEQEDSQDSEGFYQLRSTLVFQGTYQTSKTFMCACLFSFLGNETWNISSKEIFVSFGRFFIDRTHLKCQMIRTPNLCILCYLKYRVMPSCNAQSLGSSAWEPGLPALIWGCIITSTVPGGSEPQAATDSLVSLPGGVMNIKASHFPWPTVVAVLLLSCSFLIALGIRKWCQYQKEIIQANFLIPEPPISISLPASCFCSLILHGYLRICFNETVLLG</sequence>
<dbReference type="GO" id="GO:0007160">
    <property type="term" value="P:cell-matrix adhesion"/>
    <property type="evidence" value="ECO:0007669"/>
    <property type="project" value="TreeGrafter"/>
</dbReference>
<keyword evidence="1" id="KW-1133">Transmembrane helix</keyword>
<organism evidence="3 4">
    <name type="scientific">Amazona collaria</name>
    <name type="common">yellow-billed parrot</name>
    <dbReference type="NCBI Taxonomy" id="241587"/>
    <lineage>
        <taxon>Eukaryota</taxon>
        <taxon>Metazoa</taxon>
        <taxon>Chordata</taxon>
        <taxon>Craniata</taxon>
        <taxon>Vertebrata</taxon>
        <taxon>Euteleostomi</taxon>
        <taxon>Archelosauria</taxon>
        <taxon>Archosauria</taxon>
        <taxon>Dinosauria</taxon>
        <taxon>Saurischia</taxon>
        <taxon>Theropoda</taxon>
        <taxon>Coelurosauria</taxon>
        <taxon>Aves</taxon>
        <taxon>Neognathae</taxon>
        <taxon>Neoaves</taxon>
        <taxon>Telluraves</taxon>
        <taxon>Australaves</taxon>
        <taxon>Psittaciformes</taxon>
        <taxon>Psittacidae</taxon>
        <taxon>Amazona</taxon>
    </lineage>
</organism>
<reference evidence="3" key="2">
    <citation type="submission" date="2025-09" db="UniProtKB">
        <authorList>
            <consortium name="Ensembl"/>
        </authorList>
    </citation>
    <scope>IDENTIFICATION</scope>
</reference>
<dbReference type="SMART" id="SM00409">
    <property type="entry name" value="IG"/>
    <property type="match status" value="2"/>
</dbReference>
<keyword evidence="1" id="KW-0812">Transmembrane</keyword>
<feature type="domain" description="Immunoglobulin" evidence="2">
    <location>
        <begin position="184"/>
        <end position="306"/>
    </location>
</feature>
<dbReference type="Gene3D" id="2.60.40.10">
    <property type="entry name" value="Immunoglobulins"/>
    <property type="match status" value="1"/>
</dbReference>
<dbReference type="PANTHER" id="PTHR15317:SF1">
    <property type="entry name" value="T-CELL SURFACE PROTEIN TACTILE"/>
    <property type="match status" value="1"/>
</dbReference>
<dbReference type="InterPro" id="IPR036179">
    <property type="entry name" value="Ig-like_dom_sf"/>
</dbReference>
<evidence type="ECO:0000313" key="3">
    <source>
        <dbReference type="Ensembl" id="ENSACOP00000007770.1"/>
    </source>
</evidence>
<keyword evidence="1" id="KW-0472">Membrane</keyword>
<evidence type="ECO:0000256" key="1">
    <source>
        <dbReference type="SAM" id="Phobius"/>
    </source>
</evidence>
<dbReference type="InterPro" id="IPR013106">
    <property type="entry name" value="Ig_V-set"/>
</dbReference>
<dbReference type="Ensembl" id="ENSACOT00000008043.1">
    <property type="protein sequence ID" value="ENSACOP00000007770.1"/>
    <property type="gene ID" value="ENSACOG00000005447.1"/>
</dbReference>
<dbReference type="InterPro" id="IPR013783">
    <property type="entry name" value="Ig-like_fold"/>
</dbReference>
<accession>A0A8B9IUV9</accession>
<dbReference type="Pfam" id="PF07686">
    <property type="entry name" value="V-set"/>
    <property type="match status" value="1"/>
</dbReference>